<dbReference type="InterPro" id="IPR000917">
    <property type="entry name" value="Sulfatase_N"/>
</dbReference>
<gene>
    <name evidence="6" type="ORF">IAD03_10495</name>
</gene>
<dbReference type="GO" id="GO:0004065">
    <property type="term" value="F:arylsulfatase activity"/>
    <property type="evidence" value="ECO:0007669"/>
    <property type="project" value="TreeGrafter"/>
</dbReference>
<dbReference type="GO" id="GO:0046872">
    <property type="term" value="F:metal ion binding"/>
    <property type="evidence" value="ECO:0007669"/>
    <property type="project" value="UniProtKB-KW"/>
</dbReference>
<comment type="similarity">
    <text evidence="1">Belongs to the sulfatase family.</text>
</comment>
<dbReference type="InterPro" id="IPR017850">
    <property type="entry name" value="Alkaline_phosphatase_core_sf"/>
</dbReference>
<accession>A0A9D1FV22</accession>
<dbReference type="PROSITE" id="PS00149">
    <property type="entry name" value="SULFATASE_2"/>
    <property type="match status" value="1"/>
</dbReference>
<dbReference type="PANTHER" id="PTHR42693:SF53">
    <property type="entry name" value="ENDO-4-O-SULFATASE"/>
    <property type="match status" value="1"/>
</dbReference>
<keyword evidence="3 6" id="KW-0378">Hydrolase</keyword>
<name>A0A9D1FV22_9FIRM</name>
<comment type="caution">
    <text evidence="6">The sequence shown here is derived from an EMBL/GenBank/DDBJ whole genome shotgun (WGS) entry which is preliminary data.</text>
</comment>
<proteinExistence type="inferred from homology"/>
<evidence type="ECO:0000256" key="2">
    <source>
        <dbReference type="ARBA" id="ARBA00022723"/>
    </source>
</evidence>
<evidence type="ECO:0000256" key="1">
    <source>
        <dbReference type="ARBA" id="ARBA00008779"/>
    </source>
</evidence>
<dbReference type="SUPFAM" id="SSF53649">
    <property type="entry name" value="Alkaline phosphatase-like"/>
    <property type="match status" value="1"/>
</dbReference>
<dbReference type="Gene3D" id="3.40.720.10">
    <property type="entry name" value="Alkaline Phosphatase, subunit A"/>
    <property type="match status" value="1"/>
</dbReference>
<dbReference type="EMBL" id="DVJM01000237">
    <property type="protein sequence ID" value="HIS79785.1"/>
    <property type="molecule type" value="Genomic_DNA"/>
</dbReference>
<organism evidence="6 7">
    <name type="scientific">Candidatus Caccousia stercoris</name>
    <dbReference type="NCBI Taxonomy" id="2840723"/>
    <lineage>
        <taxon>Bacteria</taxon>
        <taxon>Bacillati</taxon>
        <taxon>Bacillota</taxon>
        <taxon>Clostridia</taxon>
        <taxon>Eubacteriales</taxon>
        <taxon>Oscillospiraceae</taxon>
        <taxon>Oscillospiraceae incertae sedis</taxon>
        <taxon>Candidatus Caccousia</taxon>
    </lineage>
</organism>
<dbReference type="AlphaFoldDB" id="A0A9D1FV22"/>
<dbReference type="InterPro" id="IPR024607">
    <property type="entry name" value="Sulfatase_CS"/>
</dbReference>
<reference evidence="6" key="2">
    <citation type="journal article" date="2021" name="PeerJ">
        <title>Extensive microbial diversity within the chicken gut microbiome revealed by metagenomics and culture.</title>
        <authorList>
            <person name="Gilroy R."/>
            <person name="Ravi A."/>
            <person name="Getino M."/>
            <person name="Pursley I."/>
            <person name="Horton D.L."/>
            <person name="Alikhan N.F."/>
            <person name="Baker D."/>
            <person name="Gharbi K."/>
            <person name="Hall N."/>
            <person name="Watson M."/>
            <person name="Adriaenssens E.M."/>
            <person name="Foster-Nyarko E."/>
            <person name="Jarju S."/>
            <person name="Secka A."/>
            <person name="Antonio M."/>
            <person name="Oren A."/>
            <person name="Chaudhuri R.R."/>
            <person name="La Ragione R."/>
            <person name="Hildebrand F."/>
            <person name="Pallen M.J."/>
        </authorList>
    </citation>
    <scope>NUCLEOTIDE SEQUENCE</scope>
    <source>
        <strain evidence="6">6086</strain>
    </source>
</reference>
<reference evidence="6" key="1">
    <citation type="submission" date="2020-10" db="EMBL/GenBank/DDBJ databases">
        <authorList>
            <person name="Gilroy R."/>
        </authorList>
    </citation>
    <scope>NUCLEOTIDE SEQUENCE</scope>
    <source>
        <strain evidence="6">6086</strain>
    </source>
</reference>
<sequence length="449" mass="51100">MKNRPNVVFLFSDQQRYDTVSCYHQPLGERFHLTPNLDQLAAEGTLFENAMTCQPVCGPARACIQTGKYPSVIGCEVNDRMLPLTEKGIAHYFNEAGYETAYVGKWHLASHHSFAKREDSVDYKTTAVPEEYRGGYKDFWVVADVLEFTSHGYGGYLFDKDGRKREFEHYRADATTDFALEYLRREKKAPFFLFVSYIEPHHQNDRSCFEGPEGSKEKFRDFPVPGDLEGTGGDWREQMPDYLGQCSSLDENVGRIVAELKRQGIYDDTVILYTADHGCHFCTRNGEYKRSCHDDSLHVPFIAKGGVFDGGHRVSELTSLIDIAPTLLQAAGIDVPKQMRGVPMQQLLVHPGKPIHPEVFVQISESCVGRALRTPEWTYCVEAPAGTDPLLPSFPVYEEKYLYSLSRDPFQRENLVDSPAFSAVRDRLREILLRCIREEEGETPEIRHS</sequence>
<evidence type="ECO:0000313" key="6">
    <source>
        <dbReference type="EMBL" id="HIS79785.1"/>
    </source>
</evidence>
<evidence type="ECO:0000259" key="5">
    <source>
        <dbReference type="Pfam" id="PF00884"/>
    </source>
</evidence>
<dbReference type="Pfam" id="PF00884">
    <property type="entry name" value="Sulfatase"/>
    <property type="match status" value="1"/>
</dbReference>
<keyword evidence="4" id="KW-0106">Calcium</keyword>
<evidence type="ECO:0000256" key="4">
    <source>
        <dbReference type="ARBA" id="ARBA00022837"/>
    </source>
</evidence>
<evidence type="ECO:0000313" key="7">
    <source>
        <dbReference type="Proteomes" id="UP000824141"/>
    </source>
</evidence>
<dbReference type="InterPro" id="IPR050738">
    <property type="entry name" value="Sulfatase"/>
</dbReference>
<dbReference type="CDD" id="cd16152">
    <property type="entry name" value="sulfatase_like"/>
    <property type="match status" value="1"/>
</dbReference>
<evidence type="ECO:0000256" key="3">
    <source>
        <dbReference type="ARBA" id="ARBA00022801"/>
    </source>
</evidence>
<dbReference type="PANTHER" id="PTHR42693">
    <property type="entry name" value="ARYLSULFATASE FAMILY MEMBER"/>
    <property type="match status" value="1"/>
</dbReference>
<keyword evidence="2" id="KW-0479">Metal-binding</keyword>
<protein>
    <submittedName>
        <fullName evidence="6">Sulfatase-like hydrolase/transferase</fullName>
    </submittedName>
</protein>
<feature type="domain" description="Sulfatase N-terminal" evidence="5">
    <location>
        <begin position="5"/>
        <end position="333"/>
    </location>
</feature>
<dbReference type="Proteomes" id="UP000824141">
    <property type="component" value="Unassembled WGS sequence"/>
</dbReference>